<sequence>MYSAYDINDLDELDYGEDMGTNDFHTSVVEKLEKCEDYRVARPGGDVEQDYKQYENAVFVKTAANDDDSALKIWYKAYCPETEANITCIIVMFHPYKSSSEFLVINHARCLRHFEKAAVIVFDQPGCGRSDSIFMPSWEKHVAVCESFIRKVVIALRDKVSTEQCRPVPVYGFGEALGANVLISSALKSPDLYNGIILAGPFVRDGDAVKAGGVANFLAKCEGPLMPKYPGAPLKDGLDESFVDRDFADFTRSENKLLWRLPLRMKTHKSIKEGQEAIEGHAAELTTPVLILQAENDKVSSVDGSRLLYDLCGSKDKCIKVYKDCPEAGLK</sequence>
<dbReference type="Proteomes" id="UP000007800">
    <property type="component" value="Unassembled WGS sequence"/>
</dbReference>
<dbReference type="Pfam" id="PF12146">
    <property type="entry name" value="Hydrolase_4"/>
    <property type="match status" value="1"/>
</dbReference>
<evidence type="ECO:0000313" key="3">
    <source>
        <dbReference type="Proteomes" id="UP000007800"/>
    </source>
</evidence>
<dbReference type="InterPro" id="IPR029058">
    <property type="entry name" value="AB_hydrolase_fold"/>
</dbReference>
<dbReference type="GeneID" id="9060955"/>
<protein>
    <submittedName>
        <fullName evidence="2">Monoglyceride lipase, putative</fullName>
    </submittedName>
</protein>
<accession>C5KU00</accession>
<reference evidence="2 3" key="1">
    <citation type="submission" date="2008-07" db="EMBL/GenBank/DDBJ databases">
        <authorList>
            <person name="El-Sayed N."/>
            <person name="Caler E."/>
            <person name="Inman J."/>
            <person name="Amedeo P."/>
            <person name="Hass B."/>
            <person name="Wortman J."/>
        </authorList>
    </citation>
    <scope>NUCLEOTIDE SEQUENCE [LARGE SCALE GENOMIC DNA]</scope>
    <source>
        <strain evidence="3">ATCC 50983 / TXsc</strain>
    </source>
</reference>
<evidence type="ECO:0000259" key="1">
    <source>
        <dbReference type="Pfam" id="PF12146"/>
    </source>
</evidence>
<dbReference type="SUPFAM" id="SSF53474">
    <property type="entry name" value="alpha/beta-Hydrolases"/>
    <property type="match status" value="1"/>
</dbReference>
<dbReference type="InParanoid" id="C5KU00"/>
<dbReference type="InterPro" id="IPR022742">
    <property type="entry name" value="Hydrolase_4"/>
</dbReference>
<dbReference type="OMA" id="HARCLRH"/>
<dbReference type="EMBL" id="GG676180">
    <property type="protein sequence ID" value="EER12042.1"/>
    <property type="molecule type" value="Genomic_DNA"/>
</dbReference>
<keyword evidence="3" id="KW-1185">Reference proteome</keyword>
<dbReference type="InterPro" id="IPR051044">
    <property type="entry name" value="MAG_DAG_Lipase"/>
</dbReference>
<proteinExistence type="predicted"/>
<name>C5KU00_PERM5</name>
<dbReference type="AlphaFoldDB" id="C5KU00"/>
<dbReference type="Gene3D" id="3.40.50.1820">
    <property type="entry name" value="alpha/beta hydrolase"/>
    <property type="match status" value="1"/>
</dbReference>
<feature type="domain" description="Serine aminopeptidase S33" evidence="1">
    <location>
        <begin position="116"/>
        <end position="324"/>
    </location>
</feature>
<gene>
    <name evidence="2" type="ORF">Pmar_PMAR019148</name>
</gene>
<organism evidence="3">
    <name type="scientific">Perkinsus marinus (strain ATCC 50983 / TXsc)</name>
    <dbReference type="NCBI Taxonomy" id="423536"/>
    <lineage>
        <taxon>Eukaryota</taxon>
        <taxon>Sar</taxon>
        <taxon>Alveolata</taxon>
        <taxon>Perkinsozoa</taxon>
        <taxon>Perkinsea</taxon>
        <taxon>Perkinsida</taxon>
        <taxon>Perkinsidae</taxon>
        <taxon>Perkinsus</taxon>
    </lineage>
</organism>
<dbReference type="PANTHER" id="PTHR11614">
    <property type="entry name" value="PHOSPHOLIPASE-RELATED"/>
    <property type="match status" value="1"/>
</dbReference>
<dbReference type="OrthoDB" id="2498029at2759"/>
<evidence type="ECO:0000313" key="2">
    <source>
        <dbReference type="EMBL" id="EER12042.1"/>
    </source>
</evidence>
<dbReference type="RefSeq" id="XP_002780247.1">
    <property type="nucleotide sequence ID" value="XM_002780201.1"/>
</dbReference>